<dbReference type="InterPro" id="IPR032847">
    <property type="entry name" value="PRPF17"/>
</dbReference>
<accession>A0AAV1CLX1</accession>
<feature type="compositionally biased region" description="Acidic residues" evidence="2">
    <location>
        <begin position="29"/>
        <end position="42"/>
    </location>
</feature>
<dbReference type="InterPro" id="IPR001680">
    <property type="entry name" value="WD40_rpt"/>
</dbReference>
<evidence type="ECO:0000313" key="4">
    <source>
        <dbReference type="Proteomes" id="UP001161247"/>
    </source>
</evidence>
<evidence type="ECO:0000256" key="1">
    <source>
        <dbReference type="PROSITE-ProRule" id="PRU00221"/>
    </source>
</evidence>
<feature type="repeat" description="WD" evidence="1">
    <location>
        <begin position="139"/>
        <end position="173"/>
    </location>
</feature>
<dbReference type="PROSITE" id="PS50082">
    <property type="entry name" value="WD_REPEATS_2"/>
    <property type="match status" value="2"/>
</dbReference>
<dbReference type="InterPro" id="IPR015943">
    <property type="entry name" value="WD40/YVTN_repeat-like_dom_sf"/>
</dbReference>
<feature type="repeat" description="WD" evidence="1">
    <location>
        <begin position="183"/>
        <end position="220"/>
    </location>
</feature>
<keyword evidence="4" id="KW-1185">Reference proteome</keyword>
<dbReference type="GO" id="GO:0003729">
    <property type="term" value="F:mRNA binding"/>
    <property type="evidence" value="ECO:0007669"/>
    <property type="project" value="TreeGrafter"/>
</dbReference>
<dbReference type="GO" id="GO:0071013">
    <property type="term" value="C:catalytic step 2 spliceosome"/>
    <property type="evidence" value="ECO:0007669"/>
    <property type="project" value="InterPro"/>
</dbReference>
<evidence type="ECO:0000313" key="3">
    <source>
        <dbReference type="EMBL" id="CAI9096376.1"/>
    </source>
</evidence>
<gene>
    <name evidence="3" type="ORF">OLC1_LOCUS7147</name>
</gene>
<dbReference type="PANTHER" id="PTHR43979:SF1">
    <property type="entry name" value="PRE-MRNA-PROCESSING FACTOR 17"/>
    <property type="match status" value="1"/>
</dbReference>
<dbReference type="SMART" id="SM00320">
    <property type="entry name" value="WD40"/>
    <property type="match status" value="2"/>
</dbReference>
<dbReference type="Pfam" id="PF00400">
    <property type="entry name" value="WD40"/>
    <property type="match status" value="2"/>
</dbReference>
<dbReference type="SUPFAM" id="SSF50978">
    <property type="entry name" value="WD40 repeat-like"/>
    <property type="match status" value="1"/>
</dbReference>
<dbReference type="GO" id="GO:0000398">
    <property type="term" value="P:mRNA splicing, via spliceosome"/>
    <property type="evidence" value="ECO:0007669"/>
    <property type="project" value="InterPro"/>
</dbReference>
<name>A0AAV1CLX1_OLDCO</name>
<dbReference type="PROSITE" id="PS50294">
    <property type="entry name" value="WD_REPEATS_REGION"/>
    <property type="match status" value="2"/>
</dbReference>
<feature type="compositionally biased region" description="Basic and acidic residues" evidence="2">
    <location>
        <begin position="58"/>
        <end position="71"/>
    </location>
</feature>
<feature type="compositionally biased region" description="Basic and acidic residues" evidence="2">
    <location>
        <begin position="17"/>
        <end position="28"/>
    </location>
</feature>
<dbReference type="Gene3D" id="2.130.10.10">
    <property type="entry name" value="YVTN repeat-like/Quinoprotein amine dehydrogenase"/>
    <property type="match status" value="1"/>
</dbReference>
<keyword evidence="1" id="KW-0853">WD repeat</keyword>
<organism evidence="3 4">
    <name type="scientific">Oldenlandia corymbosa var. corymbosa</name>
    <dbReference type="NCBI Taxonomy" id="529605"/>
    <lineage>
        <taxon>Eukaryota</taxon>
        <taxon>Viridiplantae</taxon>
        <taxon>Streptophyta</taxon>
        <taxon>Embryophyta</taxon>
        <taxon>Tracheophyta</taxon>
        <taxon>Spermatophyta</taxon>
        <taxon>Magnoliopsida</taxon>
        <taxon>eudicotyledons</taxon>
        <taxon>Gunneridae</taxon>
        <taxon>Pentapetalae</taxon>
        <taxon>asterids</taxon>
        <taxon>lamiids</taxon>
        <taxon>Gentianales</taxon>
        <taxon>Rubiaceae</taxon>
        <taxon>Rubioideae</taxon>
        <taxon>Spermacoceae</taxon>
        <taxon>Hedyotis-Oldenlandia complex</taxon>
        <taxon>Oldenlandia</taxon>
    </lineage>
</organism>
<dbReference type="AlphaFoldDB" id="A0AAV1CLX1"/>
<evidence type="ECO:0000256" key="2">
    <source>
        <dbReference type="SAM" id="MobiDB-lite"/>
    </source>
</evidence>
<proteinExistence type="predicted"/>
<protein>
    <submittedName>
        <fullName evidence="3">OLC1v1032506C1</fullName>
    </submittedName>
</protein>
<dbReference type="PANTHER" id="PTHR43979">
    <property type="entry name" value="PRE-MRNA-PROCESSING FACTOR 17"/>
    <property type="match status" value="1"/>
</dbReference>
<reference evidence="3" key="1">
    <citation type="submission" date="2023-03" db="EMBL/GenBank/DDBJ databases">
        <authorList>
            <person name="Julca I."/>
        </authorList>
    </citation>
    <scope>NUCLEOTIDE SEQUENCE</scope>
</reference>
<dbReference type="EMBL" id="OX459119">
    <property type="protein sequence ID" value="CAI9096376.1"/>
    <property type="molecule type" value="Genomic_DNA"/>
</dbReference>
<dbReference type="Proteomes" id="UP001161247">
    <property type="component" value="Chromosome 2"/>
</dbReference>
<dbReference type="InterPro" id="IPR036322">
    <property type="entry name" value="WD40_repeat_dom_sf"/>
</dbReference>
<feature type="region of interest" description="Disordered" evidence="2">
    <location>
        <begin position="1"/>
        <end position="71"/>
    </location>
</feature>
<sequence length="220" mass="25032">MDALLETSGLSAFDNIPKNEQKRGRNIDGEEEVDASEFDNPESEAWVKKNRKSPWAAGKREVVREELTEEQKKYTAEKYAKKNKGTEAAENEDAGVVDKNIFHGKEERDYQARSWIAPPKDAKASNDHCYALKTLVRTWRGHTKGVSAIRFFPGQGHLIPSAGMDSEVKIWDVYNSGECMRTYTGHSKAVRDIWFTNNGTKFLTASYDKNIKYWDTETGQ</sequence>